<dbReference type="AlphaFoldDB" id="A0A1M6T241"/>
<dbReference type="PROSITE" id="PS51257">
    <property type="entry name" value="PROKAR_LIPOPROTEIN"/>
    <property type="match status" value="1"/>
</dbReference>
<evidence type="ECO:0008006" key="3">
    <source>
        <dbReference type="Google" id="ProtNLM"/>
    </source>
</evidence>
<dbReference type="STRING" id="1434701.SAMN05443634_101225"/>
<dbReference type="EMBL" id="FRBH01000001">
    <property type="protein sequence ID" value="SHK50987.1"/>
    <property type="molecule type" value="Genomic_DNA"/>
</dbReference>
<accession>A0A1M6T241</accession>
<evidence type="ECO:0000313" key="1">
    <source>
        <dbReference type="EMBL" id="SHK50987.1"/>
    </source>
</evidence>
<name>A0A1M6T241_9FLAO</name>
<protein>
    <recommendedName>
        <fullName evidence="3">Lipoprotein</fullName>
    </recommendedName>
</protein>
<organism evidence="1 2">
    <name type="scientific">Chishuiella changwenlii</name>
    <dbReference type="NCBI Taxonomy" id="1434701"/>
    <lineage>
        <taxon>Bacteria</taxon>
        <taxon>Pseudomonadati</taxon>
        <taxon>Bacteroidota</taxon>
        <taxon>Flavobacteriia</taxon>
        <taxon>Flavobacteriales</taxon>
        <taxon>Weeksellaceae</taxon>
        <taxon>Chishuiella</taxon>
    </lineage>
</organism>
<sequence length="109" mass="12548">MRRYSPIIILCTAIGCAFTLSRVYQPQRDAQQEQKNSNSDNKDIALSSIKESFNNLLNFDVSLRKTKKEHHTKNSNQTKNTQITFDTLKKDDVKSAPILMLDDLVKKNF</sequence>
<proteinExistence type="predicted"/>
<evidence type="ECO:0000313" key="2">
    <source>
        <dbReference type="Proteomes" id="UP000184120"/>
    </source>
</evidence>
<dbReference type="Proteomes" id="UP000184120">
    <property type="component" value="Unassembled WGS sequence"/>
</dbReference>
<dbReference type="RefSeq" id="WP_072929055.1">
    <property type="nucleotide sequence ID" value="NZ_BMFL01000006.1"/>
</dbReference>
<reference evidence="2" key="1">
    <citation type="submission" date="2016-11" db="EMBL/GenBank/DDBJ databases">
        <authorList>
            <person name="Varghese N."/>
            <person name="Submissions S."/>
        </authorList>
    </citation>
    <scope>NUCLEOTIDE SEQUENCE [LARGE SCALE GENOMIC DNA]</scope>
    <source>
        <strain evidence="2">DSM 27989</strain>
    </source>
</reference>
<gene>
    <name evidence="1" type="ORF">SAMN05443634_101225</name>
</gene>